<dbReference type="GO" id="GO:0005525">
    <property type="term" value="F:GTP binding"/>
    <property type="evidence" value="ECO:0007669"/>
    <property type="project" value="UniProtKB-KW"/>
</dbReference>
<feature type="domain" description="MannoseP isomerase/GMP-like beta-helix" evidence="9">
    <location>
        <begin position="299"/>
        <end position="353"/>
    </location>
</feature>
<reference evidence="10 11" key="1">
    <citation type="submission" date="2015-07" db="EMBL/GenBank/DDBJ databases">
        <title>Genome sequence of Ornatilinea apprima DSM 23815.</title>
        <authorList>
            <person name="Hemp J."/>
            <person name="Ward L.M."/>
            <person name="Pace L.A."/>
            <person name="Fischer W.W."/>
        </authorList>
    </citation>
    <scope>NUCLEOTIDE SEQUENCE [LARGE SCALE GENOMIC DNA]</scope>
    <source>
        <strain evidence="10 11">P3M-1</strain>
    </source>
</reference>
<accession>A0A0P6XC99</accession>
<keyword evidence="5" id="KW-0547">Nucleotide-binding</keyword>
<evidence type="ECO:0000256" key="2">
    <source>
        <dbReference type="ARBA" id="ARBA00012387"/>
    </source>
</evidence>
<evidence type="ECO:0000256" key="5">
    <source>
        <dbReference type="ARBA" id="ARBA00022741"/>
    </source>
</evidence>
<evidence type="ECO:0000256" key="1">
    <source>
        <dbReference type="ARBA" id="ARBA00006115"/>
    </source>
</evidence>
<dbReference type="CDD" id="cd02509">
    <property type="entry name" value="GDP-M1P_Guanylyltransferase"/>
    <property type="match status" value="1"/>
</dbReference>
<dbReference type="STRING" id="1134406.ADN00_08270"/>
<gene>
    <name evidence="10" type="ORF">ADN00_08270</name>
</gene>
<dbReference type="InterPro" id="IPR049577">
    <property type="entry name" value="GMPP_N"/>
</dbReference>
<dbReference type="AlphaFoldDB" id="A0A0P6XC99"/>
<evidence type="ECO:0000313" key="11">
    <source>
        <dbReference type="Proteomes" id="UP000050417"/>
    </source>
</evidence>
<dbReference type="OrthoDB" id="9806359at2"/>
<protein>
    <recommendedName>
        <fullName evidence="2">mannose-1-phosphate guanylyltransferase</fullName>
        <ecNumber evidence="2">2.7.7.13</ecNumber>
    </recommendedName>
</protein>
<keyword evidence="3" id="KW-0808">Transferase</keyword>
<dbReference type="Pfam" id="PF22640">
    <property type="entry name" value="ManC_GMP_beta-helix"/>
    <property type="match status" value="1"/>
</dbReference>
<dbReference type="InterPro" id="IPR051161">
    <property type="entry name" value="Mannose-6P_isomerase_type2"/>
</dbReference>
<dbReference type="InterPro" id="IPR005835">
    <property type="entry name" value="NTP_transferase_dom"/>
</dbReference>
<dbReference type="FunFam" id="3.90.550.10:FF:000046">
    <property type="entry name" value="Mannose-1-phosphate guanylyltransferase (GDP)"/>
    <property type="match status" value="1"/>
</dbReference>
<dbReference type="GO" id="GO:0009298">
    <property type="term" value="P:GDP-mannose biosynthetic process"/>
    <property type="evidence" value="ECO:0007669"/>
    <property type="project" value="TreeGrafter"/>
</dbReference>
<dbReference type="PANTHER" id="PTHR46390:SF1">
    <property type="entry name" value="MANNOSE-1-PHOSPHATE GUANYLYLTRANSFERASE"/>
    <property type="match status" value="1"/>
</dbReference>
<sequence>MLEHTYAVIMAGGGGTRLWPLSRRANPKQMLRLGAERTLFQQAVDRLMGLIPVERIWVVTVAEQALELGKQCPDIPEQNFLLEPMPKGTASVVGFAAAALSKVDANASMIILTADHFIQNISVFHACLKSAVKVAQAGFLVTLGIEPTYPATGYGYIQQGASLDIESEVKAFQVVRFKEKPNLETAQKMIESGDHAWNSGMFIWRVDRILEEFASSMPGLYEKLMEIQAAWGGKDQKMVVDSVWPTLHPETIDYGIMEKASQVAVLPAHQLGWDDVGSWDSLFDVLEPDEQGNIVLEARHIGMGTKGSLICGETSNRMIVTLGVENMIVVDTGDAVLICPRGNSQRVRDLVTYLKEQGLERYL</sequence>
<evidence type="ECO:0000256" key="7">
    <source>
        <dbReference type="ARBA" id="ARBA00047343"/>
    </source>
</evidence>
<keyword evidence="11" id="KW-1185">Reference proteome</keyword>
<evidence type="ECO:0000256" key="4">
    <source>
        <dbReference type="ARBA" id="ARBA00022695"/>
    </source>
</evidence>
<dbReference type="GO" id="GO:0004475">
    <property type="term" value="F:mannose-1-phosphate guanylyltransferase (GTP) activity"/>
    <property type="evidence" value="ECO:0007669"/>
    <property type="project" value="UniProtKB-EC"/>
</dbReference>
<comment type="caution">
    <text evidence="10">The sequence shown here is derived from an EMBL/GenBank/DDBJ whole genome shotgun (WGS) entry which is preliminary data.</text>
</comment>
<dbReference type="Pfam" id="PF00483">
    <property type="entry name" value="NTP_transferase"/>
    <property type="match status" value="1"/>
</dbReference>
<dbReference type="InterPro" id="IPR054566">
    <property type="entry name" value="ManC/GMP-like_b-helix"/>
</dbReference>
<dbReference type="Proteomes" id="UP000050417">
    <property type="component" value="Unassembled WGS sequence"/>
</dbReference>
<keyword evidence="4" id="KW-0548">Nucleotidyltransferase</keyword>
<evidence type="ECO:0000313" key="10">
    <source>
        <dbReference type="EMBL" id="KPL77864.1"/>
    </source>
</evidence>
<dbReference type="SUPFAM" id="SSF53448">
    <property type="entry name" value="Nucleotide-diphospho-sugar transferases"/>
    <property type="match status" value="1"/>
</dbReference>
<keyword evidence="6" id="KW-0342">GTP-binding</keyword>
<dbReference type="Gene3D" id="3.90.550.10">
    <property type="entry name" value="Spore Coat Polysaccharide Biosynthesis Protein SpsA, Chain A"/>
    <property type="match status" value="1"/>
</dbReference>
<evidence type="ECO:0000259" key="8">
    <source>
        <dbReference type="Pfam" id="PF00483"/>
    </source>
</evidence>
<evidence type="ECO:0000259" key="9">
    <source>
        <dbReference type="Pfam" id="PF22640"/>
    </source>
</evidence>
<proteinExistence type="inferred from homology"/>
<dbReference type="InterPro" id="IPR029044">
    <property type="entry name" value="Nucleotide-diphossugar_trans"/>
</dbReference>
<feature type="domain" description="Nucleotidyl transferase" evidence="8">
    <location>
        <begin position="7"/>
        <end position="289"/>
    </location>
</feature>
<comment type="similarity">
    <text evidence="1">Belongs to the mannose-6-phosphate isomerase type 2 family.</text>
</comment>
<dbReference type="EMBL" id="LGCL01000021">
    <property type="protein sequence ID" value="KPL77864.1"/>
    <property type="molecule type" value="Genomic_DNA"/>
</dbReference>
<dbReference type="EC" id="2.7.7.13" evidence="2"/>
<dbReference type="PANTHER" id="PTHR46390">
    <property type="entry name" value="MANNOSE-1-PHOSPHATE GUANYLYLTRANSFERASE"/>
    <property type="match status" value="1"/>
</dbReference>
<evidence type="ECO:0000256" key="6">
    <source>
        <dbReference type="ARBA" id="ARBA00023134"/>
    </source>
</evidence>
<name>A0A0P6XC99_9CHLR</name>
<dbReference type="PATRIC" id="fig|1134406.4.peg.656"/>
<evidence type="ECO:0000256" key="3">
    <source>
        <dbReference type="ARBA" id="ARBA00022679"/>
    </source>
</evidence>
<dbReference type="SUPFAM" id="SSF159283">
    <property type="entry name" value="Guanosine diphospho-D-mannose pyrophosphorylase/mannose-6-phosphate isomerase linker domain"/>
    <property type="match status" value="1"/>
</dbReference>
<dbReference type="RefSeq" id="WP_075062514.1">
    <property type="nucleotide sequence ID" value="NZ_LGCL01000021.1"/>
</dbReference>
<comment type="catalytic activity">
    <reaction evidence="7">
        <text>alpha-D-mannose 1-phosphate + GTP + H(+) = GDP-alpha-D-mannose + diphosphate</text>
        <dbReference type="Rhea" id="RHEA:15229"/>
        <dbReference type="ChEBI" id="CHEBI:15378"/>
        <dbReference type="ChEBI" id="CHEBI:33019"/>
        <dbReference type="ChEBI" id="CHEBI:37565"/>
        <dbReference type="ChEBI" id="CHEBI:57527"/>
        <dbReference type="ChEBI" id="CHEBI:58409"/>
        <dbReference type="EC" id="2.7.7.13"/>
    </reaction>
</comment>
<organism evidence="10 11">
    <name type="scientific">Ornatilinea apprima</name>
    <dbReference type="NCBI Taxonomy" id="1134406"/>
    <lineage>
        <taxon>Bacteria</taxon>
        <taxon>Bacillati</taxon>
        <taxon>Chloroflexota</taxon>
        <taxon>Anaerolineae</taxon>
        <taxon>Anaerolineales</taxon>
        <taxon>Anaerolineaceae</taxon>
        <taxon>Ornatilinea</taxon>
    </lineage>
</organism>